<feature type="chain" id="PRO_5013092997" description="TIGR03016 family PEP-CTERM system-associated outer membrane protein" evidence="1">
    <location>
        <begin position="27"/>
        <end position="478"/>
    </location>
</feature>
<feature type="signal peptide" evidence="1">
    <location>
        <begin position="1"/>
        <end position="26"/>
    </location>
</feature>
<dbReference type="InterPro" id="IPR017467">
    <property type="entry name" value="CHP03016_PEP-CTERM"/>
</dbReference>
<evidence type="ECO:0008006" key="4">
    <source>
        <dbReference type="Google" id="ProtNLM"/>
    </source>
</evidence>
<dbReference type="Proteomes" id="UP000189462">
    <property type="component" value="Unassembled WGS sequence"/>
</dbReference>
<sequence>MSVRRRALPLAVSCALSMAWAVPVMGDDPPDRWDFSPRVSISQIYTDNVGRASPGNERDDLITELNTGITASRQGARARARLGYNLRSQAYWDEDSRNRTTHQFSGDGRVDLLPERFFVDGAATYRQRTTSLTDLVADNLTDDDQLTDVFTLSVAPTFVHRFGSAATAQATYGYDRVDYIDSSVQSLSSETNRVAASLNSGPAFTRVGWGLSFQRTETDYDDGSSVTFQIAEALVRLNVTRRFSVFAAGGEEDNDFEQDPTRARPDDTFWRAGATWQGARTSMEAFYGERFFGKTYGGSFDHRFRNSRFSMSYTESPTTLNRVEFDEMLLVVFDEFGEVVDIIPVLVPNLESGVYLQRRFTAGFTGSRRKTDWGIRVFDEQREFEVTDERERIQGISGNVGWLMAPRTRLLLNASVQERSFNIDDRDDIYYIFGIGASREITANTSASVNYQYLERDSDAAGADYTENRLTATFRASF</sequence>
<dbReference type="NCBIfam" id="TIGR03016">
    <property type="entry name" value="pepcterm_hypo_1"/>
    <property type="match status" value="1"/>
</dbReference>
<accession>A0A1V3NQZ3</accession>
<organism evidence="2 3">
    <name type="scientific">Thioalkalivibrio denitrificans</name>
    <dbReference type="NCBI Taxonomy" id="108003"/>
    <lineage>
        <taxon>Bacteria</taxon>
        <taxon>Pseudomonadati</taxon>
        <taxon>Pseudomonadota</taxon>
        <taxon>Gammaproteobacteria</taxon>
        <taxon>Chromatiales</taxon>
        <taxon>Ectothiorhodospiraceae</taxon>
        <taxon>Thioalkalivibrio</taxon>
    </lineage>
</organism>
<evidence type="ECO:0000313" key="2">
    <source>
        <dbReference type="EMBL" id="OOG27242.1"/>
    </source>
</evidence>
<evidence type="ECO:0000256" key="1">
    <source>
        <dbReference type="SAM" id="SignalP"/>
    </source>
</evidence>
<proteinExistence type="predicted"/>
<dbReference type="RefSeq" id="WP_077277780.1">
    <property type="nucleotide sequence ID" value="NZ_MVBK01000020.1"/>
</dbReference>
<dbReference type="EMBL" id="MVBK01000020">
    <property type="protein sequence ID" value="OOG27242.1"/>
    <property type="molecule type" value="Genomic_DNA"/>
</dbReference>
<keyword evidence="3" id="KW-1185">Reference proteome</keyword>
<gene>
    <name evidence="2" type="ORF">B1C78_03640</name>
</gene>
<protein>
    <recommendedName>
        <fullName evidence="4">TIGR03016 family PEP-CTERM system-associated outer membrane protein</fullName>
    </recommendedName>
</protein>
<evidence type="ECO:0000313" key="3">
    <source>
        <dbReference type="Proteomes" id="UP000189462"/>
    </source>
</evidence>
<dbReference type="OrthoDB" id="5567701at2"/>
<keyword evidence="1" id="KW-0732">Signal</keyword>
<dbReference type="STRING" id="108003.B1C78_03640"/>
<reference evidence="2 3" key="1">
    <citation type="submission" date="2017-02" db="EMBL/GenBank/DDBJ databases">
        <title>Genomic diversity within the haloalkaliphilic genus Thioalkalivibrio.</title>
        <authorList>
            <person name="Ahn A.-C."/>
            <person name="Meier-Kolthoff J."/>
            <person name="Overmars L."/>
            <person name="Richter M."/>
            <person name="Woyke T."/>
            <person name="Sorokin D.Y."/>
            <person name="Muyzer G."/>
        </authorList>
    </citation>
    <scope>NUCLEOTIDE SEQUENCE [LARGE SCALE GENOMIC DNA]</scope>
    <source>
        <strain evidence="2 3">ALJD</strain>
    </source>
</reference>
<dbReference type="InterPro" id="IPR018759">
    <property type="entry name" value="BBP2_2"/>
</dbReference>
<dbReference type="Pfam" id="PF10082">
    <property type="entry name" value="BBP2_2"/>
    <property type="match status" value="1"/>
</dbReference>
<name>A0A1V3NQZ3_9GAMM</name>
<comment type="caution">
    <text evidence="2">The sequence shown here is derived from an EMBL/GenBank/DDBJ whole genome shotgun (WGS) entry which is preliminary data.</text>
</comment>
<dbReference type="AlphaFoldDB" id="A0A1V3NQZ3"/>